<keyword evidence="10 17" id="KW-0547">Nucleotide-binding</keyword>
<evidence type="ECO:0000256" key="7">
    <source>
        <dbReference type="ARBA" id="ARBA00022692"/>
    </source>
</evidence>
<evidence type="ECO:0000313" key="22">
    <source>
        <dbReference type="EnsemblPlants" id="TraesCS2B02G628100.1"/>
    </source>
</evidence>
<keyword evidence="6" id="KW-0808">Transferase</keyword>
<name>A0A3B6CHS2_WHEAT</name>
<dbReference type="InterPro" id="IPR052059">
    <property type="entry name" value="CR_Ser/Thr_kinase"/>
</dbReference>
<evidence type="ECO:0000256" key="10">
    <source>
        <dbReference type="ARBA" id="ARBA00022741"/>
    </source>
</evidence>
<evidence type="ECO:0000256" key="15">
    <source>
        <dbReference type="ARBA" id="ARBA00023170"/>
    </source>
</evidence>
<dbReference type="SMR" id="A0A3B6CHS2"/>
<dbReference type="InterPro" id="IPR002902">
    <property type="entry name" value="GNK2"/>
</dbReference>
<dbReference type="AlphaFoldDB" id="A0A3B6CHS2"/>
<evidence type="ECO:0000256" key="18">
    <source>
        <dbReference type="SAM" id="Phobius"/>
    </source>
</evidence>
<dbReference type="Gramene" id="TraesCS2B03G1544300.1">
    <property type="protein sequence ID" value="TraesCS2B03G1544300.1.CDS"/>
    <property type="gene ID" value="TraesCS2B03G1544300"/>
</dbReference>
<dbReference type="Gramene" id="TraesCS2B02G628100.1">
    <property type="protein sequence ID" value="TraesCS2B02G628100.1"/>
    <property type="gene ID" value="TraesCS2B02G628100"/>
</dbReference>
<dbReference type="PROSITE" id="PS51473">
    <property type="entry name" value="GNK2"/>
    <property type="match status" value="2"/>
</dbReference>
<keyword evidence="16" id="KW-0325">Glycoprotein</keyword>
<feature type="domain" description="Protein kinase" evidence="20">
    <location>
        <begin position="337"/>
        <end position="627"/>
    </location>
</feature>
<keyword evidence="12 17" id="KW-0067">ATP-binding</keyword>
<dbReference type="InterPro" id="IPR008271">
    <property type="entry name" value="Ser/Thr_kinase_AS"/>
</dbReference>
<dbReference type="GO" id="GO:0004674">
    <property type="term" value="F:protein serine/threonine kinase activity"/>
    <property type="evidence" value="ECO:0007669"/>
    <property type="project" value="UniProtKB-KW"/>
</dbReference>
<dbReference type="PROSITE" id="PS00107">
    <property type="entry name" value="PROTEIN_KINASE_ATP"/>
    <property type="match status" value="1"/>
</dbReference>
<dbReference type="InterPro" id="IPR038408">
    <property type="entry name" value="GNK2_sf"/>
</dbReference>
<protein>
    <submittedName>
        <fullName evidence="22">Uncharacterized protein</fullName>
    </submittedName>
</protein>
<dbReference type="RefSeq" id="XP_044321212.1">
    <property type="nucleotide sequence ID" value="XM_044465277.1"/>
</dbReference>
<feature type="transmembrane region" description="Helical" evidence="18">
    <location>
        <begin position="285"/>
        <end position="309"/>
    </location>
</feature>
<gene>
    <name evidence="22" type="primary">LOC123042930</name>
</gene>
<keyword evidence="4" id="KW-1003">Cell membrane</keyword>
<evidence type="ECO:0000256" key="13">
    <source>
        <dbReference type="ARBA" id="ARBA00022989"/>
    </source>
</evidence>
<evidence type="ECO:0000256" key="19">
    <source>
        <dbReference type="SAM" id="SignalP"/>
    </source>
</evidence>
<organism evidence="22">
    <name type="scientific">Triticum aestivum</name>
    <name type="common">Wheat</name>
    <dbReference type="NCBI Taxonomy" id="4565"/>
    <lineage>
        <taxon>Eukaryota</taxon>
        <taxon>Viridiplantae</taxon>
        <taxon>Streptophyta</taxon>
        <taxon>Embryophyta</taxon>
        <taxon>Tracheophyta</taxon>
        <taxon>Spermatophyta</taxon>
        <taxon>Magnoliopsida</taxon>
        <taxon>Liliopsida</taxon>
        <taxon>Poales</taxon>
        <taxon>Poaceae</taxon>
        <taxon>BOP clade</taxon>
        <taxon>Pooideae</taxon>
        <taxon>Triticodae</taxon>
        <taxon>Triticeae</taxon>
        <taxon>Triticinae</taxon>
        <taxon>Triticum</taxon>
    </lineage>
</organism>
<keyword evidence="8 19" id="KW-0732">Signal</keyword>
<dbReference type="OMA" id="QIDCRIC"/>
<dbReference type="PROSITE" id="PS50011">
    <property type="entry name" value="PROTEIN_KINASE_DOM"/>
    <property type="match status" value="1"/>
</dbReference>
<dbReference type="SMART" id="SM00220">
    <property type="entry name" value="S_TKc"/>
    <property type="match status" value="1"/>
</dbReference>
<dbReference type="FunFam" id="1.10.510.10:FF:000240">
    <property type="entry name" value="Lectin-domain containing receptor kinase A4.3"/>
    <property type="match status" value="1"/>
</dbReference>
<evidence type="ECO:0000256" key="9">
    <source>
        <dbReference type="ARBA" id="ARBA00022737"/>
    </source>
</evidence>
<feature type="binding site" evidence="17">
    <location>
        <position position="369"/>
    </location>
    <ligand>
        <name>ATP</name>
        <dbReference type="ChEBI" id="CHEBI:30616"/>
    </ligand>
</feature>
<dbReference type="EnsemblPlants" id="TraesCS2B02G628100.1">
    <property type="protein sequence ID" value="TraesCS2B02G628100.1"/>
    <property type="gene ID" value="TraesCS2B02G628100"/>
</dbReference>
<dbReference type="InterPro" id="IPR000719">
    <property type="entry name" value="Prot_kinase_dom"/>
</dbReference>
<evidence type="ECO:0000256" key="2">
    <source>
        <dbReference type="ARBA" id="ARBA00008536"/>
    </source>
</evidence>
<reference evidence="22" key="2">
    <citation type="submission" date="2018-10" db="UniProtKB">
        <authorList>
            <consortium name="EnsemblPlants"/>
        </authorList>
    </citation>
    <scope>IDENTIFICATION</scope>
</reference>
<dbReference type="SUPFAM" id="SSF56112">
    <property type="entry name" value="Protein kinase-like (PK-like)"/>
    <property type="match status" value="1"/>
</dbReference>
<dbReference type="Pfam" id="PF07714">
    <property type="entry name" value="PK_Tyr_Ser-Thr"/>
    <property type="match status" value="1"/>
</dbReference>
<evidence type="ECO:0000256" key="4">
    <source>
        <dbReference type="ARBA" id="ARBA00022475"/>
    </source>
</evidence>
<evidence type="ECO:0000256" key="6">
    <source>
        <dbReference type="ARBA" id="ARBA00022679"/>
    </source>
</evidence>
<dbReference type="PANTHER" id="PTHR47973">
    <property type="entry name" value="CYSTEINE-RICH RECEPTOR-LIKE PROTEIN KINASE 3"/>
    <property type="match status" value="1"/>
</dbReference>
<keyword evidence="9" id="KW-0677">Repeat</keyword>
<evidence type="ECO:0000259" key="21">
    <source>
        <dbReference type="PROSITE" id="PS51473"/>
    </source>
</evidence>
<evidence type="ECO:0000256" key="14">
    <source>
        <dbReference type="ARBA" id="ARBA00023136"/>
    </source>
</evidence>
<dbReference type="GO" id="GO:0002229">
    <property type="term" value="P:defense response to oomycetes"/>
    <property type="evidence" value="ECO:0007669"/>
    <property type="project" value="UniProtKB-ARBA"/>
</dbReference>
<evidence type="ECO:0000256" key="8">
    <source>
        <dbReference type="ARBA" id="ARBA00022729"/>
    </source>
</evidence>
<comment type="subcellular location">
    <subcellularLocation>
        <location evidence="1">Cell membrane</location>
        <topology evidence="1">Single-pass type I membrane protein</topology>
    </subcellularLocation>
</comment>
<evidence type="ECO:0000256" key="5">
    <source>
        <dbReference type="ARBA" id="ARBA00022527"/>
    </source>
</evidence>
<dbReference type="GO" id="GO:0005886">
    <property type="term" value="C:plasma membrane"/>
    <property type="evidence" value="ECO:0000318"/>
    <property type="project" value="GO_Central"/>
</dbReference>
<dbReference type="Gramene" id="TraesNOR2B03G01096750.1">
    <property type="protein sequence ID" value="TraesNOR2B03G01096750.1"/>
    <property type="gene ID" value="TraesNOR2B03G01096750"/>
</dbReference>
<accession>A0A3B6CHS2</accession>
<keyword evidence="7 18" id="KW-0812">Transmembrane</keyword>
<dbReference type="GeneID" id="123042930"/>
<evidence type="ECO:0000256" key="16">
    <source>
        <dbReference type="ARBA" id="ARBA00023180"/>
    </source>
</evidence>
<sequence>MTLGRPSFSSFLFLCSHVLLAAFHTTCDAAQSSHPVLQVNCSTSGNYTSTSTYAANLNQFLAALPEKAVPKNGGFFNGTVGEGPDTVYGLAMCSADYSRSDCGDCLAATASSDANGLPNLCPGSTTVLAWFEPCLVRYSDTNFFGTAEIGSIYTSDGPSAGAAGLQYSKDVQRNLKEATGGAVASPQRFGASSTDPYTLVQCTWDLSPDRCKQCLDVLSANASGEWTSMTVYGQRRSYSCAVRYSNSSFMVVPLGGAAVAPTPQSVEQATTSATQSSGATGKGSLTIGVVGSVLGVILLACLAGLIWYVRYGRNQPNTIGRAEKFTYQRLAAATRDFAVDRKLGEGAFGAVYKGTLMLRGREVDVAIKKNAHTTSDQAKAAFYKEVEIMSPLSHRNIIRLVGWCDERNSLLLVYELVDDRNLQARLYGHGARVDAELSGARAPGSALDLDWHKRYNILHGIASGLEYLHNNCAKAVMHRDIKPGNVMLDRDSNAKLCDFGLVTQLTHAITSRSTNNVIGTQGYMDPAYQSTGQVTKGSDVYSFGVLLLEVVCGVAPNLIGSPPKNSLIEKVRECCERNAILDAADQRLRGNFDEEIKGVLLIGLRCVETSRGDRPSIQIVLADLVSIAAKSTSHNRRTSAVVGAEV</sequence>
<dbReference type="GO" id="GO:0005524">
    <property type="term" value="F:ATP binding"/>
    <property type="evidence" value="ECO:0007669"/>
    <property type="project" value="UniProtKB-UniRule"/>
</dbReference>
<keyword evidence="5" id="KW-0723">Serine/threonine-protein kinase</keyword>
<feature type="signal peptide" evidence="19">
    <location>
        <begin position="1"/>
        <end position="29"/>
    </location>
</feature>
<dbReference type="Proteomes" id="UP000019116">
    <property type="component" value="Chromosome 2B"/>
</dbReference>
<dbReference type="InterPro" id="IPR017441">
    <property type="entry name" value="Protein_kinase_ATP_BS"/>
</dbReference>
<comment type="similarity">
    <text evidence="3">In the C-terminal section; belongs to the protein kinase superfamily. Ser/Thr protein kinase family.</text>
</comment>
<keyword evidence="23" id="KW-1185">Reference proteome</keyword>
<dbReference type="Gene3D" id="3.30.430.20">
    <property type="entry name" value="Gnk2 domain, C-X8-C-X2-C motif"/>
    <property type="match status" value="2"/>
</dbReference>
<evidence type="ECO:0000259" key="20">
    <source>
        <dbReference type="PROSITE" id="PS50011"/>
    </source>
</evidence>
<feature type="domain" description="Gnk2-homologous" evidence="21">
    <location>
        <begin position="35"/>
        <end position="143"/>
    </location>
</feature>
<feature type="chain" id="PRO_5043172408" evidence="19">
    <location>
        <begin position="30"/>
        <end position="646"/>
    </location>
</feature>
<dbReference type="Pfam" id="PF01657">
    <property type="entry name" value="Stress-antifung"/>
    <property type="match status" value="2"/>
</dbReference>
<dbReference type="Gene3D" id="3.30.200.20">
    <property type="entry name" value="Phosphorylase Kinase, domain 1"/>
    <property type="match status" value="1"/>
</dbReference>
<reference evidence="22" key="1">
    <citation type="submission" date="2018-08" db="EMBL/GenBank/DDBJ databases">
        <authorList>
            <person name="Rossello M."/>
        </authorList>
    </citation>
    <scope>NUCLEOTIDE SEQUENCE [LARGE SCALE GENOMIC DNA]</scope>
    <source>
        <strain evidence="22">cv. Chinese Spring</strain>
    </source>
</reference>
<keyword evidence="11" id="KW-0418">Kinase</keyword>
<keyword evidence="13 18" id="KW-1133">Transmembrane helix</keyword>
<evidence type="ECO:0000256" key="3">
    <source>
        <dbReference type="ARBA" id="ARBA00010217"/>
    </source>
</evidence>
<evidence type="ECO:0000256" key="1">
    <source>
        <dbReference type="ARBA" id="ARBA00004251"/>
    </source>
</evidence>
<dbReference type="Gene3D" id="1.10.510.10">
    <property type="entry name" value="Transferase(Phosphotransferase) domain 1"/>
    <property type="match status" value="1"/>
</dbReference>
<dbReference type="InterPro" id="IPR011009">
    <property type="entry name" value="Kinase-like_dom_sf"/>
</dbReference>
<feature type="domain" description="Gnk2-homologous" evidence="21">
    <location>
        <begin position="149"/>
        <end position="249"/>
    </location>
</feature>
<evidence type="ECO:0000256" key="17">
    <source>
        <dbReference type="PROSITE-ProRule" id="PRU10141"/>
    </source>
</evidence>
<dbReference type="CDD" id="cd23509">
    <property type="entry name" value="Gnk2-like"/>
    <property type="match status" value="1"/>
</dbReference>
<dbReference type="PROSITE" id="PS00108">
    <property type="entry name" value="PROTEIN_KINASE_ST"/>
    <property type="match status" value="1"/>
</dbReference>
<keyword evidence="14 18" id="KW-0472">Membrane</keyword>
<evidence type="ECO:0000256" key="11">
    <source>
        <dbReference type="ARBA" id="ARBA00022777"/>
    </source>
</evidence>
<dbReference type="InterPro" id="IPR001245">
    <property type="entry name" value="Ser-Thr/Tyr_kinase_cat_dom"/>
</dbReference>
<keyword evidence="15" id="KW-0675">Receptor</keyword>
<evidence type="ECO:0000256" key="12">
    <source>
        <dbReference type="ARBA" id="ARBA00022840"/>
    </source>
</evidence>
<dbReference type="STRING" id="4565.A0A3B6CHS2"/>
<dbReference type="OrthoDB" id="693273at2759"/>
<evidence type="ECO:0000313" key="23">
    <source>
        <dbReference type="Proteomes" id="UP000019116"/>
    </source>
</evidence>
<proteinExistence type="inferred from homology"/>
<comment type="similarity">
    <text evidence="2">In the N-terminal section; belongs to the leguminous lectin family.</text>
</comment>